<sequence length="217" mass="25066">MAKVEELAKLINNNNSNKKLRGFFLKVLLSLVVFSSYGSANDDKEAKKEALEKEKNTPNGLVYTNLDFDSFKATIKNLKDKKVTFKEVNPDIIKDEVFDFVIVNRVLKKIKDLKHYDPVIEKIFDEKGKEMGLNVELQINPEVKDFFTFKSISTTNKQRCFLSLRGETREILCDDKLYNVLLAVFNSYDPNDLLKHISTVESLKKIFYTITCEAVYL</sequence>
<organism evidence="1 2">
    <name type="scientific">Helicobacter pylori PZ5080</name>
    <dbReference type="NCBI Taxonomy" id="1337394"/>
    <lineage>
        <taxon>Bacteria</taxon>
        <taxon>Pseudomonadati</taxon>
        <taxon>Campylobacterota</taxon>
        <taxon>Epsilonproteobacteria</taxon>
        <taxon>Campylobacterales</taxon>
        <taxon>Helicobacteraceae</taxon>
        <taxon>Helicobacter</taxon>
    </lineage>
</organism>
<dbReference type="InterPro" id="IPR038229">
    <property type="entry name" value="CagD_sf"/>
</dbReference>
<accession>T2SI90</accession>
<protein>
    <submittedName>
        <fullName evidence="1">Sodium:calcium antiporter</fullName>
    </submittedName>
</protein>
<dbReference type="AlphaFoldDB" id="T2SI90"/>
<dbReference type="Pfam" id="PF16567">
    <property type="entry name" value="CagD"/>
    <property type="match status" value="1"/>
</dbReference>
<gene>
    <name evidence="1" type="ORF">L934_01780</name>
</gene>
<name>T2SI90_HELPX</name>
<dbReference type="EMBL" id="ASYV01000181">
    <property type="protein sequence ID" value="EQD91980.1"/>
    <property type="molecule type" value="Genomic_DNA"/>
</dbReference>
<dbReference type="InterPro" id="IPR032336">
    <property type="entry name" value="CagD"/>
</dbReference>
<dbReference type="Proteomes" id="UP000015663">
    <property type="component" value="Unassembled WGS sequence"/>
</dbReference>
<evidence type="ECO:0000313" key="1">
    <source>
        <dbReference type="EMBL" id="EQD91980.1"/>
    </source>
</evidence>
<proteinExistence type="predicted"/>
<reference evidence="1 2" key="1">
    <citation type="journal article" date="2013" name="Genome Announc.">
        <title>Draft Genome Sequences of Helicobacter pylori Strains Isolated from Regions of Low and High Gastric Cancer Risk in Colombia.</title>
        <authorList>
            <person name="Sheh A."/>
            <person name="Piazuelo M.B."/>
            <person name="Wilson K.T."/>
            <person name="Correa P."/>
            <person name="Fox J.G."/>
        </authorList>
    </citation>
    <scope>NUCLEOTIDE SEQUENCE [LARGE SCALE GENOMIC DNA]</scope>
    <source>
        <strain evidence="1 2">PZ5080</strain>
    </source>
</reference>
<comment type="caution">
    <text evidence="1">The sequence shown here is derived from an EMBL/GenBank/DDBJ whole genome shotgun (WGS) entry which is preliminary data.</text>
</comment>
<evidence type="ECO:0000313" key="2">
    <source>
        <dbReference type="Proteomes" id="UP000015663"/>
    </source>
</evidence>
<dbReference type="PATRIC" id="fig|1337394.3.peg.1007"/>
<dbReference type="Gene3D" id="3.40.1420.20">
    <property type="entry name" value="Pathogenicity island component CagD"/>
    <property type="match status" value="1"/>
</dbReference>